<keyword evidence="3" id="KW-1185">Reference proteome</keyword>
<evidence type="ECO:0000256" key="1">
    <source>
        <dbReference type="SAM" id="MobiDB-lite"/>
    </source>
</evidence>
<dbReference type="Proteomes" id="UP001215939">
    <property type="component" value="Segment"/>
</dbReference>
<organism evidence="2 3">
    <name type="scientific">Pseudomonas phage LUZ100</name>
    <dbReference type="NCBI Taxonomy" id="2973522"/>
    <lineage>
        <taxon>Viruses</taxon>
        <taxon>Duplodnaviria</taxon>
        <taxon>Heunggongvirae</taxon>
        <taxon>Uroviricota</taxon>
        <taxon>Caudoviricetes</taxon>
        <taxon>Autographivirales</taxon>
        <taxon>Autographivirales incertae sedis</taxon>
        <taxon>Luzcentumvirus</taxon>
        <taxon>Luzcentumvirus LUZ100</taxon>
    </lineage>
</organism>
<gene>
    <name evidence="2" type="ORF">LUZ100_gp55</name>
</gene>
<protein>
    <submittedName>
        <fullName evidence="2">Uncharacterized protein</fullName>
    </submittedName>
</protein>
<name>A0A9Y1DIC1_9CAUD</name>
<proteinExistence type="predicted"/>
<evidence type="ECO:0000313" key="2">
    <source>
        <dbReference type="EMBL" id="UXY92591.1"/>
    </source>
</evidence>
<feature type="region of interest" description="Disordered" evidence="1">
    <location>
        <begin position="1"/>
        <end position="40"/>
    </location>
</feature>
<reference evidence="2" key="1">
    <citation type="submission" date="2022-08" db="EMBL/GenBank/DDBJ databases">
        <authorList>
            <person name="Putzeys L."/>
            <person name="Poppeliers J."/>
            <person name="Boon M."/>
            <person name="Lood C."/>
            <person name="Vallino M."/>
            <person name="Lavigne R."/>
        </authorList>
    </citation>
    <scope>NUCLEOTIDE SEQUENCE</scope>
</reference>
<sequence>MSIHPITDTRASPSVSCLQVPPQVLPQASHQAQPKPDLTR</sequence>
<dbReference type="EMBL" id="OP329100">
    <property type="protein sequence ID" value="UXY92591.1"/>
    <property type="molecule type" value="Genomic_DNA"/>
</dbReference>
<reference evidence="2" key="2">
    <citation type="journal article" date="2023" name="mSystems">
        <title>Transcriptomics-Driven Characterization of LUZ100, a T7-like Pseudomonas Phage with Temperate Features.</title>
        <authorList>
            <person name="Putzeys L."/>
            <person name="Poppeliers J."/>
            <person name="Boon M."/>
            <person name="Lood C."/>
            <person name="Vallino M."/>
            <person name="Lavigne R."/>
        </authorList>
    </citation>
    <scope>NUCLEOTIDE SEQUENCE</scope>
</reference>
<accession>A0A9Y1DIC1</accession>
<evidence type="ECO:0000313" key="3">
    <source>
        <dbReference type="Proteomes" id="UP001215939"/>
    </source>
</evidence>